<protein>
    <submittedName>
        <fullName evidence="2">Uncharacterized protein</fullName>
    </submittedName>
</protein>
<dbReference type="EMBL" id="MN740389">
    <property type="protein sequence ID" value="QHU03867.1"/>
    <property type="molecule type" value="Genomic_DNA"/>
</dbReference>
<evidence type="ECO:0000256" key="1">
    <source>
        <dbReference type="SAM" id="MobiDB-lite"/>
    </source>
</evidence>
<sequence length="243" mass="28320">MMNEATNREKEDCSLQNDNCRNEFFNTRIKSINECPRYKECLTKKVETRKNQKRKEDFDRLVAVKKQDLAHANELYNYEKERQEEERKPNDSWLSNITSLPSNTIYGTKTVLNNTGHVLGNIGSTTNSVADSLYTNIGFANLFGKTQTQKDNEIKLALQKLDNIKQECSFSRKVNDCKEQRKPEIVNTCKELIVLGNVPDICKYVRPTGGKKTRKNKKTKMLKRKNSKTKKQRKTKKFRKTKK</sequence>
<proteinExistence type="predicted"/>
<reference evidence="2" key="1">
    <citation type="journal article" date="2020" name="Nature">
        <title>Giant virus diversity and host interactions through global metagenomics.</title>
        <authorList>
            <person name="Schulz F."/>
            <person name="Roux S."/>
            <person name="Paez-Espino D."/>
            <person name="Jungbluth S."/>
            <person name="Walsh D.A."/>
            <person name="Denef V.J."/>
            <person name="McMahon K.D."/>
            <person name="Konstantinidis K.T."/>
            <person name="Eloe-Fadrosh E.A."/>
            <person name="Kyrpides N.C."/>
            <person name="Woyke T."/>
        </authorList>
    </citation>
    <scope>NUCLEOTIDE SEQUENCE</scope>
    <source>
        <strain evidence="2">GVMAG-M-3300027708-20</strain>
    </source>
</reference>
<evidence type="ECO:0000313" key="2">
    <source>
        <dbReference type="EMBL" id="QHU03867.1"/>
    </source>
</evidence>
<feature type="compositionally biased region" description="Basic residues" evidence="1">
    <location>
        <begin position="209"/>
        <end position="243"/>
    </location>
</feature>
<dbReference type="AlphaFoldDB" id="A0A6C0JHD1"/>
<organism evidence="2">
    <name type="scientific">viral metagenome</name>
    <dbReference type="NCBI Taxonomy" id="1070528"/>
    <lineage>
        <taxon>unclassified sequences</taxon>
        <taxon>metagenomes</taxon>
        <taxon>organismal metagenomes</taxon>
    </lineage>
</organism>
<feature type="region of interest" description="Disordered" evidence="1">
    <location>
        <begin position="207"/>
        <end position="243"/>
    </location>
</feature>
<accession>A0A6C0JHD1</accession>
<name>A0A6C0JHD1_9ZZZZ</name>